<evidence type="ECO:0000313" key="2">
    <source>
        <dbReference type="Proteomes" id="UP000054721"/>
    </source>
</evidence>
<evidence type="ECO:0000313" key="1">
    <source>
        <dbReference type="EMBL" id="KRZ48788.1"/>
    </source>
</evidence>
<proteinExistence type="predicted"/>
<accession>A0A0V1KNC2</accession>
<protein>
    <submittedName>
        <fullName evidence="1">Uncharacterized protein</fullName>
    </submittedName>
</protein>
<dbReference type="Proteomes" id="UP000054721">
    <property type="component" value="Unassembled WGS sequence"/>
</dbReference>
<gene>
    <name evidence="1" type="ORF">T02_11015</name>
</gene>
<reference evidence="1 2" key="1">
    <citation type="submission" date="2015-05" db="EMBL/GenBank/DDBJ databases">
        <title>Evolution of Trichinella species and genotypes.</title>
        <authorList>
            <person name="Korhonen P.K."/>
            <person name="Edoardo P."/>
            <person name="Giuseppe L.R."/>
            <person name="Gasser R.B."/>
        </authorList>
    </citation>
    <scope>NUCLEOTIDE SEQUENCE [LARGE SCALE GENOMIC DNA]</scope>
    <source>
        <strain evidence="1">ISS10</strain>
    </source>
</reference>
<name>A0A0V1KNC2_9BILA</name>
<dbReference type="AlphaFoldDB" id="A0A0V1KNC2"/>
<organism evidence="1 2">
    <name type="scientific">Trichinella nativa</name>
    <dbReference type="NCBI Taxonomy" id="6335"/>
    <lineage>
        <taxon>Eukaryota</taxon>
        <taxon>Metazoa</taxon>
        <taxon>Ecdysozoa</taxon>
        <taxon>Nematoda</taxon>
        <taxon>Enoplea</taxon>
        <taxon>Dorylaimia</taxon>
        <taxon>Trichinellida</taxon>
        <taxon>Trichinellidae</taxon>
        <taxon>Trichinella</taxon>
    </lineage>
</organism>
<sequence length="80" mass="9090">MKYSKNKLRNRLTDVHLNNVLYLASPSLSLNMERLWRGTQHQILHEVVSTTSNYKFHMNAACGPLVSMASGSCLEECYTS</sequence>
<dbReference type="OrthoDB" id="6623113at2759"/>
<dbReference type="EMBL" id="JYDW01000364">
    <property type="protein sequence ID" value="KRZ48788.1"/>
    <property type="molecule type" value="Genomic_DNA"/>
</dbReference>
<keyword evidence="2" id="KW-1185">Reference proteome</keyword>
<comment type="caution">
    <text evidence="1">The sequence shown here is derived from an EMBL/GenBank/DDBJ whole genome shotgun (WGS) entry which is preliminary data.</text>
</comment>